<dbReference type="GeneID" id="27924296"/>
<dbReference type="OrthoDB" id="18095at10239"/>
<evidence type="ECO:0000256" key="1">
    <source>
        <dbReference type="SAM" id="Phobius"/>
    </source>
</evidence>
<dbReference type="Proteomes" id="UP000203996">
    <property type="component" value="Segment"/>
</dbReference>
<dbReference type="EMBL" id="KU565883">
    <property type="protein sequence ID" value="ANF29720.1"/>
    <property type="molecule type" value="Genomic_DNA"/>
</dbReference>
<dbReference type="KEGG" id="vg:27924296"/>
<dbReference type="InterPro" id="IPR008005">
    <property type="entry name" value="PIF6"/>
</dbReference>
<evidence type="ECO:0000313" key="2">
    <source>
        <dbReference type="EMBL" id="ANF29720.1"/>
    </source>
</evidence>
<feature type="transmembrane region" description="Helical" evidence="1">
    <location>
        <begin position="96"/>
        <end position="116"/>
    </location>
</feature>
<name>A0A172WZF4_9ABAC</name>
<keyword evidence="1" id="KW-0472">Membrane</keyword>
<proteinExistence type="predicted"/>
<keyword evidence="3" id="KW-1185">Reference proteome</keyword>
<organism evidence="2 3">
    <name type="scientific">Catopsilia pomona nucleopolyhedrovirus</name>
    <dbReference type="NCBI Taxonomy" id="1850906"/>
    <lineage>
        <taxon>Viruses</taxon>
        <taxon>Viruses incertae sedis</taxon>
        <taxon>Naldaviricetes</taxon>
        <taxon>Lefavirales</taxon>
        <taxon>Baculoviridae</taxon>
        <taxon>Alphabaculovirus</taxon>
        <taxon>Alphabaculovirus capomonae</taxon>
    </lineage>
</organism>
<gene>
    <name evidence="2" type="primary">pif6</name>
    <name evidence="2" type="ORF">CapoNPV_072</name>
</gene>
<accession>A0A172WZF4</accession>
<protein>
    <submittedName>
        <fullName evidence="2">Pif6</fullName>
    </submittedName>
</protein>
<dbReference type="RefSeq" id="YP_009255329.1">
    <property type="nucleotide sequence ID" value="NC_030240.1"/>
</dbReference>
<dbReference type="Pfam" id="PF05341">
    <property type="entry name" value="PIF6"/>
    <property type="match status" value="1"/>
</dbReference>
<keyword evidence="1" id="KW-0812">Transmembrane</keyword>
<sequence>MWELIRWQILNADEIEVSPEHRSLAWRELIINVANGTPVDNTFRTMFKKADFENFDFNTPIVYNIKNKTLTMYNKRINNSLNRPARFNDQTINVNVAHVFFVFICIVILIVLLAFYTPNKYGITTKTDDIKSKINLMQTMAQTR</sequence>
<keyword evidence="1" id="KW-1133">Transmembrane helix</keyword>
<evidence type="ECO:0000313" key="3">
    <source>
        <dbReference type="Proteomes" id="UP000203996"/>
    </source>
</evidence>
<reference evidence="2 3" key="1">
    <citation type="journal article" date="2016" name="PLoS ONE">
        <title>Genome Sequencing and Analysis of Catopsilia pomona nucleopolyhedrovirus: A Distinct Species in Group I Alphabaculovirus.</title>
        <authorList>
            <person name="Wang J."/>
            <person name="Zhu Z."/>
            <person name="Zhang L."/>
            <person name="Hou D."/>
            <person name="Wang M."/>
            <person name="Arif B."/>
            <person name="Kou Z."/>
            <person name="Wang H."/>
            <person name="Deng F."/>
            <person name="Hu Z."/>
        </authorList>
    </citation>
    <scope>NUCLEOTIDE SEQUENCE [LARGE SCALE GENOMIC DNA]</scope>
    <source>
        <strain evidence="2">416</strain>
    </source>
</reference>